<dbReference type="AlphaFoldDB" id="A0A9W7SQH4"/>
<evidence type="ECO:0000313" key="1">
    <source>
        <dbReference type="EMBL" id="KAH9826721.1"/>
    </source>
</evidence>
<comment type="caution">
    <text evidence="1">The sequence shown here is derived from an EMBL/GenBank/DDBJ whole genome shotgun (WGS) entry which is preliminary data.</text>
</comment>
<keyword evidence="2" id="KW-1185">Reference proteome</keyword>
<evidence type="ECO:0000313" key="2">
    <source>
        <dbReference type="Proteomes" id="UP001138500"/>
    </source>
</evidence>
<reference evidence="1 2" key="2">
    <citation type="journal article" date="2021" name="Curr. Genet.">
        <title>Genetic response to nitrogen starvation in the aggressive Eucalyptus foliar pathogen Teratosphaeria destructans.</title>
        <authorList>
            <person name="Havenga M."/>
            <person name="Wingfield B.D."/>
            <person name="Wingfield M.J."/>
            <person name="Dreyer L.L."/>
            <person name="Roets F."/>
            <person name="Aylward J."/>
        </authorList>
    </citation>
    <scope>NUCLEOTIDE SEQUENCE [LARGE SCALE GENOMIC DNA]</scope>
    <source>
        <strain evidence="1">CMW44962</strain>
    </source>
</reference>
<dbReference type="OrthoDB" id="5520611at2759"/>
<name>A0A9W7SQH4_9PEZI</name>
<organism evidence="1 2">
    <name type="scientific">Teratosphaeria destructans</name>
    <dbReference type="NCBI Taxonomy" id="418781"/>
    <lineage>
        <taxon>Eukaryota</taxon>
        <taxon>Fungi</taxon>
        <taxon>Dikarya</taxon>
        <taxon>Ascomycota</taxon>
        <taxon>Pezizomycotina</taxon>
        <taxon>Dothideomycetes</taxon>
        <taxon>Dothideomycetidae</taxon>
        <taxon>Mycosphaerellales</taxon>
        <taxon>Teratosphaeriaceae</taxon>
        <taxon>Teratosphaeria</taxon>
    </lineage>
</organism>
<dbReference type="EMBL" id="RIBY02001963">
    <property type="protein sequence ID" value="KAH9826721.1"/>
    <property type="molecule type" value="Genomic_DNA"/>
</dbReference>
<dbReference type="GO" id="GO:0046933">
    <property type="term" value="F:proton-transporting ATP synthase activity, rotational mechanism"/>
    <property type="evidence" value="ECO:0007669"/>
    <property type="project" value="TreeGrafter"/>
</dbReference>
<dbReference type="Pfam" id="PF04911">
    <property type="entry name" value="ATP-synt_J"/>
    <property type="match status" value="1"/>
</dbReference>
<dbReference type="PANTHER" id="PTHR28060:SF1">
    <property type="entry name" value="ATP SYNTHASE SUBUNIT J, MITOCHONDRIAL"/>
    <property type="match status" value="1"/>
</dbReference>
<proteinExistence type="predicted"/>
<dbReference type="GO" id="GO:0045259">
    <property type="term" value="C:proton-transporting ATP synthase complex"/>
    <property type="evidence" value="ECO:0007669"/>
    <property type="project" value="InterPro"/>
</dbReference>
<dbReference type="Proteomes" id="UP001138500">
    <property type="component" value="Unassembled WGS sequence"/>
</dbReference>
<gene>
    <name evidence="1" type="ORF">Tdes44962_MAKER09980</name>
</gene>
<dbReference type="InterPro" id="IPR006995">
    <property type="entry name" value="ATP_synth_F0_jsu"/>
</dbReference>
<protein>
    <submittedName>
        <fullName evidence="1">Mitochondrial F1F0 ATP synthase subunit Atp18</fullName>
    </submittedName>
</protein>
<reference evidence="1 2" key="1">
    <citation type="journal article" date="2018" name="IMA Fungus">
        <title>IMA Genome-F 10: Nine draft genome sequences of Claviceps purpurea s.lat., including C. arundinis, C. humidiphila, and C. cf. spartinae, pseudomolecules for the pitch canker pathogen Fusarium circinatum, draft genome of Davidsoniella eucalypti, Grosmannia galeiformis, Quambalaria eucalypti, and Teratosphaeria destructans.</title>
        <authorList>
            <person name="Wingfield B.D."/>
            <person name="Liu M."/>
            <person name="Nguyen H.D."/>
            <person name="Lane F.A."/>
            <person name="Morgan S.W."/>
            <person name="De Vos L."/>
            <person name="Wilken P.M."/>
            <person name="Duong T.A."/>
            <person name="Aylward J."/>
            <person name="Coetzee M.P."/>
            <person name="Dadej K."/>
            <person name="De Beer Z.W."/>
            <person name="Findlay W."/>
            <person name="Havenga M."/>
            <person name="Kolarik M."/>
            <person name="Menzies J.G."/>
            <person name="Naidoo K."/>
            <person name="Pochopski O."/>
            <person name="Shoukouhi P."/>
            <person name="Santana Q.C."/>
            <person name="Seifert K.A."/>
            <person name="Soal N."/>
            <person name="Steenkamp E.T."/>
            <person name="Tatham C.T."/>
            <person name="van der Nest M.A."/>
            <person name="Wingfield M.J."/>
        </authorList>
    </citation>
    <scope>NUCLEOTIDE SEQUENCE [LARGE SCALE GENOMIC DNA]</scope>
    <source>
        <strain evidence="1">CMW44962</strain>
    </source>
</reference>
<sequence>MIISHVYYCRTVSRASRRSGRASVRVRLHPRSRSFKVLQDEDQIHSAHLSPAPTPIWTFETTQTSTTDTMANGQTYSLLPKKFPVPIHRTMWPFYVAGLTVAYGINSLSTTLSQIQERPAEPGAQVGQACSLDGGGGVHVAAVVSLRHEQMVWKHGGKHGGFTRGSRGGQRAVHIVDVRHNHGSAPSDPAPSPLKCSTKCVRRRSQHLQSATLPIKASGRTRAKRSLNSILRVRAARHQAKTNDGLSIFTRSKLQAASPRIITADTRSSK</sequence>
<dbReference type="PANTHER" id="PTHR28060">
    <property type="entry name" value="ATP SYNTHASE SUBUNIT J, MITOCHONDRIAL"/>
    <property type="match status" value="1"/>
</dbReference>
<accession>A0A9W7SQH4</accession>